<evidence type="ECO:0000256" key="6">
    <source>
        <dbReference type="SAM" id="Phobius"/>
    </source>
</evidence>
<reference evidence="7" key="3">
    <citation type="submission" date="2023-02" db="EMBL/GenBank/DDBJ databases">
        <title>Proposal of a novel subspecies: Alicyclobacillus hesperidum subspecies aegle.</title>
        <authorList>
            <person name="Goto K."/>
            <person name="Fujii T."/>
            <person name="Yasui K."/>
            <person name="Mochida K."/>
            <person name="Kato-Tanaka Y."/>
            <person name="Morohoshi S."/>
            <person name="An S.Y."/>
            <person name="Kasai H."/>
            <person name="Yokota A."/>
        </authorList>
    </citation>
    <scope>NUCLEOTIDE SEQUENCE</scope>
    <source>
        <strain evidence="7">DSM 12766</strain>
    </source>
</reference>
<name>A0A1H2TW89_9BACL</name>
<dbReference type="GO" id="GO:0015171">
    <property type="term" value="F:amino acid transmembrane transporter activity"/>
    <property type="evidence" value="ECO:0007669"/>
    <property type="project" value="TreeGrafter"/>
</dbReference>
<dbReference type="PANTHER" id="PTHR30086:SF20">
    <property type="entry name" value="ARGININE EXPORTER PROTEIN ARGO-RELATED"/>
    <property type="match status" value="1"/>
</dbReference>
<dbReference type="Proteomes" id="UP000182589">
    <property type="component" value="Unassembled WGS sequence"/>
</dbReference>
<feature type="transmembrane region" description="Helical" evidence="6">
    <location>
        <begin position="147"/>
        <end position="171"/>
    </location>
</feature>
<dbReference type="EMBL" id="FNOJ01000006">
    <property type="protein sequence ID" value="SDW47629.1"/>
    <property type="molecule type" value="Genomic_DNA"/>
</dbReference>
<comment type="subcellular location">
    <subcellularLocation>
        <location evidence="1">Cell membrane</location>
        <topology evidence="1">Multi-pass membrane protein</topology>
    </subcellularLocation>
</comment>
<evidence type="ECO:0000256" key="4">
    <source>
        <dbReference type="ARBA" id="ARBA00022989"/>
    </source>
</evidence>
<evidence type="ECO:0000256" key="5">
    <source>
        <dbReference type="ARBA" id="ARBA00023136"/>
    </source>
</evidence>
<sequence length="207" mass="22587">MLAAVLHGFLLSIALIMPIGMQNGFLLSQGALHKHWLGAVPAVITAALCDTLLITLAVIGVSAAAFHIVWLRWIFGIIGICFLIYMGWTTWRDEPSETQSTNQGVWTIKRQVTFAASVSLLNPHALLDTLAVIGGSASVYTTWPVKIAFGAACAAVSWIWFFVLMTIGHVTSRTAARMGAKRIINRLSALMMWASAVYLGYILYSFQ</sequence>
<dbReference type="PANTHER" id="PTHR30086">
    <property type="entry name" value="ARGININE EXPORTER PROTEIN ARGO"/>
    <property type="match status" value="1"/>
</dbReference>
<feature type="transmembrane region" description="Helical" evidence="6">
    <location>
        <begin position="42"/>
        <end position="66"/>
    </location>
</feature>
<feature type="transmembrane region" description="Helical" evidence="6">
    <location>
        <begin position="73"/>
        <end position="91"/>
    </location>
</feature>
<evidence type="ECO:0000313" key="8">
    <source>
        <dbReference type="EMBL" id="SDW47629.1"/>
    </source>
</evidence>
<evidence type="ECO:0000313" key="7">
    <source>
        <dbReference type="EMBL" id="GLV14020.1"/>
    </source>
</evidence>
<evidence type="ECO:0000256" key="1">
    <source>
        <dbReference type="ARBA" id="ARBA00004651"/>
    </source>
</evidence>
<proteinExistence type="predicted"/>
<keyword evidence="3 6" id="KW-0812">Transmembrane</keyword>
<dbReference type="RefSeq" id="WP_074692818.1">
    <property type="nucleotide sequence ID" value="NZ_BSRA01000008.1"/>
</dbReference>
<dbReference type="Proteomes" id="UP001157137">
    <property type="component" value="Unassembled WGS sequence"/>
</dbReference>
<keyword evidence="9" id="KW-1185">Reference proteome</keyword>
<dbReference type="GO" id="GO:0005886">
    <property type="term" value="C:plasma membrane"/>
    <property type="evidence" value="ECO:0007669"/>
    <property type="project" value="UniProtKB-SubCell"/>
</dbReference>
<dbReference type="EMBL" id="BSRA01000008">
    <property type="protein sequence ID" value="GLV14020.1"/>
    <property type="molecule type" value="Genomic_DNA"/>
</dbReference>
<dbReference type="Pfam" id="PF01810">
    <property type="entry name" value="LysE"/>
    <property type="match status" value="1"/>
</dbReference>
<dbReference type="AlphaFoldDB" id="A0A1H2TW89"/>
<evidence type="ECO:0000256" key="3">
    <source>
        <dbReference type="ARBA" id="ARBA00022692"/>
    </source>
</evidence>
<reference evidence="8" key="1">
    <citation type="submission" date="2016-10" db="EMBL/GenBank/DDBJ databases">
        <authorList>
            <person name="de Groot N.N."/>
        </authorList>
    </citation>
    <scope>NUCLEOTIDE SEQUENCE [LARGE SCALE GENOMIC DNA]</scope>
    <source>
        <strain evidence="8">DSM 12489</strain>
    </source>
</reference>
<protein>
    <submittedName>
        <fullName evidence="7">Amino-acid transporter YisU</fullName>
    </submittedName>
    <submittedName>
        <fullName evidence="8">L-lysine exporter family protein LysE/ArgO</fullName>
    </submittedName>
</protein>
<keyword evidence="4 6" id="KW-1133">Transmembrane helix</keyword>
<reference evidence="9" key="2">
    <citation type="submission" date="2016-10" db="EMBL/GenBank/DDBJ databases">
        <authorList>
            <person name="Varghese N."/>
        </authorList>
    </citation>
    <scope>NUCLEOTIDE SEQUENCE [LARGE SCALE GENOMIC DNA]</scope>
    <source>
        <strain evidence="9">DSM 12489</strain>
    </source>
</reference>
<dbReference type="InterPro" id="IPR001123">
    <property type="entry name" value="LeuE-type"/>
</dbReference>
<feature type="transmembrane region" description="Helical" evidence="6">
    <location>
        <begin position="183"/>
        <end position="204"/>
    </location>
</feature>
<evidence type="ECO:0000313" key="9">
    <source>
        <dbReference type="Proteomes" id="UP000182589"/>
    </source>
</evidence>
<gene>
    <name evidence="7" type="primary">yisU</name>
    <name evidence="7" type="ORF">Heshes_17040</name>
    <name evidence="8" type="ORF">SAMN04489725_106146</name>
</gene>
<keyword evidence="5 6" id="KW-0472">Membrane</keyword>
<evidence type="ECO:0000256" key="2">
    <source>
        <dbReference type="ARBA" id="ARBA00022475"/>
    </source>
</evidence>
<organism evidence="8 9">
    <name type="scientific">Alicyclobacillus hesperidum</name>
    <dbReference type="NCBI Taxonomy" id="89784"/>
    <lineage>
        <taxon>Bacteria</taxon>
        <taxon>Bacillati</taxon>
        <taxon>Bacillota</taxon>
        <taxon>Bacilli</taxon>
        <taxon>Bacillales</taxon>
        <taxon>Alicyclobacillaceae</taxon>
        <taxon>Alicyclobacillus</taxon>
    </lineage>
</organism>
<keyword evidence="2" id="KW-1003">Cell membrane</keyword>
<accession>A0A1H2TW89</accession>